<evidence type="ECO:0000313" key="2">
    <source>
        <dbReference type="Proteomes" id="UP000063699"/>
    </source>
</evidence>
<dbReference type="Proteomes" id="UP000063699">
    <property type="component" value="Chromosome"/>
</dbReference>
<gene>
    <name evidence="1" type="ORF">AOZ06_28975</name>
</gene>
<reference evidence="1 2" key="1">
    <citation type="submission" date="2015-07" db="EMBL/GenBank/DDBJ databases">
        <title>Genome sequencing of Kibdelosporangium phytohabitans.</title>
        <authorList>
            <person name="Qin S."/>
            <person name="Xing K."/>
        </authorList>
    </citation>
    <scope>NUCLEOTIDE SEQUENCE [LARGE SCALE GENOMIC DNA]</scope>
    <source>
        <strain evidence="1 2">KLBMP1111</strain>
    </source>
</reference>
<accession>A0A0N9HY52</accession>
<dbReference type="KEGG" id="kphy:AOZ06_28975"/>
<name>A0A0N9HY52_9PSEU</name>
<protein>
    <submittedName>
        <fullName evidence="1">Uncharacterized protein</fullName>
    </submittedName>
</protein>
<dbReference type="AlphaFoldDB" id="A0A0N9HY52"/>
<dbReference type="EMBL" id="CP012752">
    <property type="protein sequence ID" value="ALG10389.1"/>
    <property type="molecule type" value="Genomic_DNA"/>
</dbReference>
<dbReference type="RefSeq" id="WP_054292292.1">
    <property type="nucleotide sequence ID" value="NZ_CP012752.1"/>
</dbReference>
<sequence length="79" mass="8405">MRVMNKLSSAELGRLAIAVEQVARVDARPGGPENVAAACVLLRQLAAEYPDTPIGEAAATIAGRLKLTVDHELRDALLR</sequence>
<proteinExistence type="predicted"/>
<organism evidence="1 2">
    <name type="scientific">Kibdelosporangium phytohabitans</name>
    <dbReference type="NCBI Taxonomy" id="860235"/>
    <lineage>
        <taxon>Bacteria</taxon>
        <taxon>Bacillati</taxon>
        <taxon>Actinomycetota</taxon>
        <taxon>Actinomycetes</taxon>
        <taxon>Pseudonocardiales</taxon>
        <taxon>Pseudonocardiaceae</taxon>
        <taxon>Kibdelosporangium</taxon>
    </lineage>
</organism>
<evidence type="ECO:0000313" key="1">
    <source>
        <dbReference type="EMBL" id="ALG10389.1"/>
    </source>
</evidence>
<keyword evidence="2" id="KW-1185">Reference proteome</keyword>